<dbReference type="InterPro" id="IPR001264">
    <property type="entry name" value="Glyco_trans_51"/>
</dbReference>
<dbReference type="InterPro" id="IPR023346">
    <property type="entry name" value="Lysozyme-like_dom_sf"/>
</dbReference>
<evidence type="ECO:0000256" key="1">
    <source>
        <dbReference type="ARBA" id="ARBA00007090"/>
    </source>
</evidence>
<comment type="similarity">
    <text evidence="2">In the N-terminal section; belongs to the glycosyltransferase 51 family.</text>
</comment>
<protein>
    <submittedName>
        <fullName evidence="17">Membrane carboxypeptidase (Penicillin-binding protein)</fullName>
    </submittedName>
</protein>
<keyword evidence="11" id="KW-0961">Cell wall biogenesis/degradation</keyword>
<keyword evidence="4" id="KW-0645">Protease</keyword>
<accession>A0A1G7ZHJ0</accession>
<sequence>MFAARASGLVKLLGLCLTAGVLLAAMVFPFVGGLGLASNRAADTVDQTSGDLAKGELPLVTTIQDMNGDPIAYLYDQYRVPLDQEQISDTMKAAILAIEDKRFYEHQGVDWQGIARAAAKAGVDGGATQGASTLTQQYVKNYMAFVLGADNEQEAWEKATEATIGRKMREARVALQLEQQMTKDEILTGYLNIVPLGNQTYGVGAAAKAYFDTTADKLTVPQAALLAAIANRPSSLNPGSAPERALERRNIVIDKMRENGAFGADESEARKKADEYKAEPLGVVEDLQILPKGCVGAGDGPLYGFFCSYLLDYLRQSGITNKQLQRGGLTIKTTMDPKATRAAKESAEQQVPKTQDGIANVMSVVEPGKDKHKVRALVASRDYGNNAELGQVARPVPAEVLPFGPGSVNKVFTAAAALEKGVIGIDKQMDVPKVYYSRVYPNGGAPWKVENAGTYPEKMSLTQALATSPNTGFVILQEKAGLTNVVDMAYRLGMRETLQGVNRAGEPIKSDKSNGPTQGDWTKQNNAGSYTLGPGATSVLELANVAATIVSSGTWCPPTPVEKVLDRHGKEIALKEQKCEQAVEPDLANSLAQGMSHDTTGSGTAAAAATASGWNRPTIGKTGTTEEHKSVAFMAATPQYAGAVMTYADGNRPEVICANPIRFCPGSSQGVFGGQVAAPTWFNAMKVIHEGLPVAPLPPATPRYK</sequence>
<dbReference type="GO" id="GO:0006508">
    <property type="term" value="P:proteolysis"/>
    <property type="evidence" value="ECO:0007669"/>
    <property type="project" value="UniProtKB-KW"/>
</dbReference>
<feature type="domain" description="Glycosyl transferase family 51" evidence="16">
    <location>
        <begin position="69"/>
        <end position="256"/>
    </location>
</feature>
<dbReference type="GO" id="GO:0009002">
    <property type="term" value="F:serine-type D-Ala-D-Ala carboxypeptidase activity"/>
    <property type="evidence" value="ECO:0007669"/>
    <property type="project" value="UniProtKB-EC"/>
</dbReference>
<keyword evidence="3 17" id="KW-0121">Carboxypeptidase</keyword>
<evidence type="ECO:0000256" key="6">
    <source>
        <dbReference type="ARBA" id="ARBA00022679"/>
    </source>
</evidence>
<dbReference type="InterPro" id="IPR036950">
    <property type="entry name" value="PBP_transglycosylase"/>
</dbReference>
<dbReference type="GO" id="GO:0008658">
    <property type="term" value="F:penicillin binding"/>
    <property type="evidence" value="ECO:0007669"/>
    <property type="project" value="InterPro"/>
</dbReference>
<evidence type="ECO:0000256" key="5">
    <source>
        <dbReference type="ARBA" id="ARBA00022676"/>
    </source>
</evidence>
<dbReference type="Proteomes" id="UP000199623">
    <property type="component" value="Unassembled WGS sequence"/>
</dbReference>
<dbReference type="InterPro" id="IPR050396">
    <property type="entry name" value="Glycosyltr_51/Transpeptidase"/>
</dbReference>
<gene>
    <name evidence="17" type="ORF">SAMN05216553_115189</name>
</gene>
<evidence type="ECO:0000256" key="13">
    <source>
        <dbReference type="ARBA" id="ARBA00049902"/>
    </source>
</evidence>
<dbReference type="SUPFAM" id="SSF53955">
    <property type="entry name" value="Lysozyme-like"/>
    <property type="match status" value="1"/>
</dbReference>
<feature type="compositionally biased region" description="Polar residues" evidence="14">
    <location>
        <begin position="513"/>
        <end position="529"/>
    </location>
</feature>
<evidence type="ECO:0000259" key="16">
    <source>
        <dbReference type="Pfam" id="PF00912"/>
    </source>
</evidence>
<feature type="region of interest" description="Disordered" evidence="14">
    <location>
        <begin position="502"/>
        <end position="529"/>
    </location>
</feature>
<dbReference type="PANTHER" id="PTHR32282:SF33">
    <property type="entry name" value="PEPTIDOGLYCAN GLYCOSYLTRANSFERASE"/>
    <property type="match status" value="1"/>
</dbReference>
<feature type="domain" description="Penicillin-binding protein transpeptidase" evidence="15">
    <location>
        <begin position="373"/>
        <end position="656"/>
    </location>
</feature>
<dbReference type="GO" id="GO:0009252">
    <property type="term" value="P:peptidoglycan biosynthetic process"/>
    <property type="evidence" value="ECO:0007669"/>
    <property type="project" value="UniProtKB-KW"/>
</dbReference>
<dbReference type="PANTHER" id="PTHR32282">
    <property type="entry name" value="BINDING PROTEIN TRANSPEPTIDASE, PUTATIVE-RELATED"/>
    <property type="match status" value="1"/>
</dbReference>
<proteinExistence type="inferred from homology"/>
<evidence type="ECO:0000256" key="14">
    <source>
        <dbReference type="SAM" id="MobiDB-lite"/>
    </source>
</evidence>
<evidence type="ECO:0000256" key="11">
    <source>
        <dbReference type="ARBA" id="ARBA00023316"/>
    </source>
</evidence>
<evidence type="ECO:0000256" key="7">
    <source>
        <dbReference type="ARBA" id="ARBA00022801"/>
    </source>
</evidence>
<dbReference type="STRING" id="200378.SAMN05216553_115189"/>
<dbReference type="GO" id="GO:0008360">
    <property type="term" value="P:regulation of cell shape"/>
    <property type="evidence" value="ECO:0007669"/>
    <property type="project" value="UniProtKB-KW"/>
</dbReference>
<keyword evidence="9" id="KW-0573">Peptidoglycan synthesis</keyword>
<comment type="catalytic activity">
    <reaction evidence="12">
        <text>Preferential cleavage: (Ac)2-L-Lys-D-Ala-|-D-Ala. Also transpeptidation of peptidyl-alanyl moieties that are N-acyl substituents of D-alanine.</text>
        <dbReference type="EC" id="3.4.16.4"/>
    </reaction>
</comment>
<keyword evidence="10" id="KW-0511">Multifunctional enzyme</keyword>
<evidence type="ECO:0000256" key="9">
    <source>
        <dbReference type="ARBA" id="ARBA00022984"/>
    </source>
</evidence>
<keyword evidence="18" id="KW-1185">Reference proteome</keyword>
<name>A0A1G7ZHJ0_9PSEU</name>
<dbReference type="InterPro" id="IPR012338">
    <property type="entry name" value="Beta-lactam/transpept-like"/>
</dbReference>
<evidence type="ECO:0000259" key="15">
    <source>
        <dbReference type="Pfam" id="PF00905"/>
    </source>
</evidence>
<dbReference type="GO" id="GO:0030288">
    <property type="term" value="C:outer membrane-bounded periplasmic space"/>
    <property type="evidence" value="ECO:0007669"/>
    <property type="project" value="TreeGrafter"/>
</dbReference>
<dbReference type="Gene3D" id="3.40.710.10">
    <property type="entry name" value="DD-peptidase/beta-lactamase superfamily"/>
    <property type="match status" value="1"/>
</dbReference>
<keyword evidence="7" id="KW-0378">Hydrolase</keyword>
<comment type="similarity">
    <text evidence="1">In the C-terminal section; belongs to the transpeptidase family.</text>
</comment>
<evidence type="ECO:0000256" key="3">
    <source>
        <dbReference type="ARBA" id="ARBA00022645"/>
    </source>
</evidence>
<organism evidence="17 18">
    <name type="scientific">Lentzea fradiae</name>
    <dbReference type="NCBI Taxonomy" id="200378"/>
    <lineage>
        <taxon>Bacteria</taxon>
        <taxon>Bacillati</taxon>
        <taxon>Actinomycetota</taxon>
        <taxon>Actinomycetes</taxon>
        <taxon>Pseudonocardiales</taxon>
        <taxon>Pseudonocardiaceae</taxon>
        <taxon>Lentzea</taxon>
    </lineage>
</organism>
<evidence type="ECO:0000256" key="2">
    <source>
        <dbReference type="ARBA" id="ARBA00007739"/>
    </source>
</evidence>
<evidence type="ECO:0000256" key="4">
    <source>
        <dbReference type="ARBA" id="ARBA00022670"/>
    </source>
</evidence>
<dbReference type="EMBL" id="FNCC01000015">
    <property type="protein sequence ID" value="SDH08212.1"/>
    <property type="molecule type" value="Genomic_DNA"/>
</dbReference>
<dbReference type="FunFam" id="1.10.3810.10:FF:000001">
    <property type="entry name" value="Penicillin-binding protein 1A"/>
    <property type="match status" value="1"/>
</dbReference>
<keyword evidence="5" id="KW-0328">Glycosyltransferase</keyword>
<dbReference type="InterPro" id="IPR001460">
    <property type="entry name" value="PCN-bd_Tpept"/>
</dbReference>
<comment type="catalytic activity">
    <reaction evidence="13">
        <text>[GlcNAc-(1-&gt;4)-Mur2Ac(oyl-L-Ala-gamma-D-Glu-L-Lys-D-Ala-D-Ala)](n)-di-trans,octa-cis-undecaprenyl diphosphate + beta-D-GlcNAc-(1-&gt;4)-Mur2Ac(oyl-L-Ala-gamma-D-Glu-L-Lys-D-Ala-D-Ala)-di-trans,octa-cis-undecaprenyl diphosphate = [GlcNAc-(1-&gt;4)-Mur2Ac(oyl-L-Ala-gamma-D-Glu-L-Lys-D-Ala-D-Ala)](n+1)-di-trans,octa-cis-undecaprenyl diphosphate + di-trans,octa-cis-undecaprenyl diphosphate + H(+)</text>
        <dbReference type="Rhea" id="RHEA:23708"/>
        <dbReference type="Rhea" id="RHEA-COMP:9602"/>
        <dbReference type="Rhea" id="RHEA-COMP:9603"/>
        <dbReference type="ChEBI" id="CHEBI:15378"/>
        <dbReference type="ChEBI" id="CHEBI:58405"/>
        <dbReference type="ChEBI" id="CHEBI:60033"/>
        <dbReference type="ChEBI" id="CHEBI:78435"/>
        <dbReference type="EC" id="2.4.99.28"/>
    </reaction>
</comment>
<dbReference type="AlphaFoldDB" id="A0A1G7ZHJ0"/>
<dbReference type="SUPFAM" id="SSF56601">
    <property type="entry name" value="beta-lactamase/transpeptidase-like"/>
    <property type="match status" value="1"/>
</dbReference>
<dbReference type="GO" id="GO:0071555">
    <property type="term" value="P:cell wall organization"/>
    <property type="evidence" value="ECO:0007669"/>
    <property type="project" value="UniProtKB-KW"/>
</dbReference>
<dbReference type="Pfam" id="PF00905">
    <property type="entry name" value="Transpeptidase"/>
    <property type="match status" value="1"/>
</dbReference>
<dbReference type="Gene3D" id="1.10.3810.10">
    <property type="entry name" value="Biosynthetic peptidoglycan transglycosylase-like"/>
    <property type="match status" value="1"/>
</dbReference>
<evidence type="ECO:0000313" key="17">
    <source>
        <dbReference type="EMBL" id="SDH08212.1"/>
    </source>
</evidence>
<evidence type="ECO:0000256" key="8">
    <source>
        <dbReference type="ARBA" id="ARBA00022960"/>
    </source>
</evidence>
<evidence type="ECO:0000313" key="18">
    <source>
        <dbReference type="Proteomes" id="UP000199623"/>
    </source>
</evidence>
<keyword evidence="6" id="KW-0808">Transferase</keyword>
<dbReference type="GO" id="GO:0008955">
    <property type="term" value="F:peptidoglycan glycosyltransferase activity"/>
    <property type="evidence" value="ECO:0007669"/>
    <property type="project" value="UniProtKB-EC"/>
</dbReference>
<evidence type="ECO:0000256" key="12">
    <source>
        <dbReference type="ARBA" id="ARBA00034000"/>
    </source>
</evidence>
<evidence type="ECO:0000256" key="10">
    <source>
        <dbReference type="ARBA" id="ARBA00023268"/>
    </source>
</evidence>
<reference evidence="18" key="1">
    <citation type="submission" date="2016-10" db="EMBL/GenBank/DDBJ databases">
        <authorList>
            <person name="Varghese N."/>
            <person name="Submissions S."/>
        </authorList>
    </citation>
    <scope>NUCLEOTIDE SEQUENCE [LARGE SCALE GENOMIC DNA]</scope>
    <source>
        <strain evidence="18">CGMCC 4.3506</strain>
    </source>
</reference>
<keyword evidence="8" id="KW-0133">Cell shape</keyword>
<dbReference type="Pfam" id="PF00912">
    <property type="entry name" value="Transgly"/>
    <property type="match status" value="1"/>
</dbReference>